<comment type="subcellular location">
    <subcellularLocation>
        <location evidence="7">Cytoplasm</location>
    </subcellularLocation>
</comment>
<dbReference type="PANTHER" id="PTHR21091:SF169">
    <property type="entry name" value="UROPORPHYRINOGEN DECARBOXYLASE"/>
    <property type="match status" value="1"/>
</dbReference>
<feature type="domain" description="Uroporphyrinogen decarboxylase (URO-D)" evidence="11">
    <location>
        <begin position="149"/>
        <end position="165"/>
    </location>
</feature>
<feature type="binding site" evidence="7">
    <location>
        <position position="216"/>
    </location>
    <ligand>
        <name>substrate</name>
    </ligand>
</feature>
<sequence length="360" mass="38944">MTLPPAHPLVDGRTAQSHLVRALRGDRPERPPVWFMRQAGRSLPEYRALRAGGDMLQACLTPELASEITLQPVRRHGVDAGIFFSDIVVPVLLAGLPIRIEPGRGPVLDEPIRTASDVLRLRPLDPAALEPIREAVAMTVAELGSTPLIGFGGAPFTLAAYLVEGGPSKDQQRARAMMHADPRSWAVLLNWCADVTGQFVRAQVEAGASAAQLFDSWVGSLSAVDYQRRVAPHTKRALDHLRGLEVPRIHFGLGTDRILPQIAALGVDAVGIDWRIPLDEASATLGDALPLQGNIDPALLTAPWPVLGAHVDDVLRRGRRAPAHIVNLGHGVPPETDPDVLTRLVQYIHAGETTPTRTDW</sequence>
<keyword evidence="7" id="KW-0963">Cytoplasm</keyword>
<dbReference type="EC" id="4.1.1.37" evidence="3 7"/>
<keyword evidence="13" id="KW-1185">Reference proteome</keyword>
<name>A0ABY5FYZ8_9MICO</name>
<feature type="binding site" evidence="7">
    <location>
        <position position="330"/>
    </location>
    <ligand>
        <name>substrate</name>
    </ligand>
</feature>
<keyword evidence="6 7" id="KW-0627">Porphyrin biosynthesis</keyword>
<comment type="similarity">
    <text evidence="2 7 9">Belongs to the uroporphyrinogen decarboxylase family.</text>
</comment>
<feature type="binding site" evidence="7">
    <location>
        <begin position="37"/>
        <end position="41"/>
    </location>
    <ligand>
        <name>substrate</name>
    </ligand>
</feature>
<keyword evidence="5 7" id="KW-0456">Lyase</keyword>
<feature type="binding site" evidence="7">
    <location>
        <position position="86"/>
    </location>
    <ligand>
        <name>substrate</name>
    </ligand>
</feature>
<comment type="function">
    <text evidence="7">Catalyzes the decarboxylation of four acetate groups of uroporphyrinogen-III to yield coproporphyrinogen-III.</text>
</comment>
<reference evidence="12" key="1">
    <citation type="submission" date="2022-07" db="EMBL/GenBank/DDBJ databases">
        <title>Taxonomic analysis of Microcella humidisoli nov. sp., isolated from riverside soil.</title>
        <authorList>
            <person name="Molina K.M."/>
            <person name="Kim S.B."/>
        </authorList>
    </citation>
    <scope>NUCLEOTIDE SEQUENCE</scope>
    <source>
        <strain evidence="12">MMS21-STM10</strain>
    </source>
</reference>
<dbReference type="Gene3D" id="3.20.20.210">
    <property type="match status" value="1"/>
</dbReference>
<comment type="caution">
    <text evidence="7">Lacks conserved residue(s) required for the propagation of feature annotation.</text>
</comment>
<dbReference type="HAMAP" id="MF_00218">
    <property type="entry name" value="URO_D"/>
    <property type="match status" value="1"/>
</dbReference>
<dbReference type="Pfam" id="PF01208">
    <property type="entry name" value="URO-D"/>
    <property type="match status" value="1"/>
</dbReference>
<evidence type="ECO:0000256" key="9">
    <source>
        <dbReference type="RuleBase" id="RU004169"/>
    </source>
</evidence>
<comment type="subunit">
    <text evidence="7">Homodimer.</text>
</comment>
<evidence type="ECO:0000256" key="6">
    <source>
        <dbReference type="ARBA" id="ARBA00023244"/>
    </source>
</evidence>
<evidence type="ECO:0000256" key="7">
    <source>
        <dbReference type="HAMAP-Rule" id="MF_00218"/>
    </source>
</evidence>
<dbReference type="EMBL" id="CP101497">
    <property type="protein sequence ID" value="UTT63548.1"/>
    <property type="molecule type" value="Genomic_DNA"/>
</dbReference>
<dbReference type="InterPro" id="IPR000257">
    <property type="entry name" value="Uroporphyrinogen_deCOase"/>
</dbReference>
<dbReference type="RefSeq" id="WP_255160679.1">
    <property type="nucleotide sequence ID" value="NZ_CP101497.1"/>
</dbReference>
<evidence type="ECO:0000256" key="5">
    <source>
        <dbReference type="ARBA" id="ARBA00023239"/>
    </source>
</evidence>
<dbReference type="NCBIfam" id="TIGR01464">
    <property type="entry name" value="hemE"/>
    <property type="match status" value="1"/>
</dbReference>
<comment type="catalytic activity">
    <reaction evidence="7 8">
        <text>uroporphyrinogen III + 4 H(+) = coproporphyrinogen III + 4 CO2</text>
        <dbReference type="Rhea" id="RHEA:19865"/>
        <dbReference type="ChEBI" id="CHEBI:15378"/>
        <dbReference type="ChEBI" id="CHEBI:16526"/>
        <dbReference type="ChEBI" id="CHEBI:57308"/>
        <dbReference type="ChEBI" id="CHEBI:57309"/>
        <dbReference type="EC" id="4.1.1.37"/>
    </reaction>
</comment>
<evidence type="ECO:0000256" key="8">
    <source>
        <dbReference type="RuleBase" id="RU000554"/>
    </source>
</evidence>
<dbReference type="GO" id="GO:0004853">
    <property type="term" value="F:uroporphyrinogen decarboxylase activity"/>
    <property type="evidence" value="ECO:0007669"/>
    <property type="project" value="UniProtKB-EC"/>
</dbReference>
<comment type="pathway">
    <text evidence="1 7 8">Porphyrin-containing compound metabolism; protoporphyrin-IX biosynthesis; coproporphyrinogen-III from 5-aminolevulinate: step 4/4.</text>
</comment>
<dbReference type="Proteomes" id="UP001060039">
    <property type="component" value="Chromosome"/>
</dbReference>
<keyword evidence="4 7" id="KW-0210">Decarboxylase</keyword>
<evidence type="ECO:0000256" key="3">
    <source>
        <dbReference type="ARBA" id="ARBA00012288"/>
    </source>
</evidence>
<evidence type="ECO:0000259" key="11">
    <source>
        <dbReference type="PROSITE" id="PS00907"/>
    </source>
</evidence>
<evidence type="ECO:0000256" key="1">
    <source>
        <dbReference type="ARBA" id="ARBA00004804"/>
    </source>
</evidence>
<dbReference type="PROSITE" id="PS00906">
    <property type="entry name" value="UROD_1"/>
    <property type="match status" value="1"/>
</dbReference>
<accession>A0ABY5FYZ8</accession>
<protein>
    <recommendedName>
        <fullName evidence="3 7">Uroporphyrinogen decarboxylase</fullName>
        <shortName evidence="7">UPD</shortName>
        <shortName evidence="7">URO-D</shortName>
        <ecNumber evidence="3 7">4.1.1.37</ecNumber>
    </recommendedName>
</protein>
<evidence type="ECO:0000259" key="10">
    <source>
        <dbReference type="PROSITE" id="PS00906"/>
    </source>
</evidence>
<organism evidence="12 13">
    <name type="scientific">Microcella humidisoli</name>
    <dbReference type="NCBI Taxonomy" id="2963406"/>
    <lineage>
        <taxon>Bacteria</taxon>
        <taxon>Bacillati</taxon>
        <taxon>Actinomycetota</taxon>
        <taxon>Actinomycetes</taxon>
        <taxon>Micrococcales</taxon>
        <taxon>Microbacteriaceae</taxon>
        <taxon>Microcella</taxon>
    </lineage>
</organism>
<feature type="domain" description="Uroporphyrinogen decarboxylase (URO-D)" evidence="10">
    <location>
        <begin position="32"/>
        <end position="41"/>
    </location>
</feature>
<evidence type="ECO:0000256" key="2">
    <source>
        <dbReference type="ARBA" id="ARBA00009935"/>
    </source>
</evidence>
<evidence type="ECO:0000256" key="4">
    <source>
        <dbReference type="ARBA" id="ARBA00022793"/>
    </source>
</evidence>
<dbReference type="CDD" id="cd00717">
    <property type="entry name" value="URO-D"/>
    <property type="match status" value="1"/>
</dbReference>
<feature type="site" description="Transition state stabilizer" evidence="7">
    <location>
        <position position="86"/>
    </location>
</feature>
<gene>
    <name evidence="7 12" type="primary">hemE</name>
    <name evidence="12" type="ORF">NNL39_05465</name>
</gene>
<dbReference type="PROSITE" id="PS00907">
    <property type="entry name" value="UROD_2"/>
    <property type="match status" value="1"/>
</dbReference>
<dbReference type="PANTHER" id="PTHR21091">
    <property type="entry name" value="METHYLTETRAHYDROFOLATE:HOMOCYSTEINE METHYLTRANSFERASE RELATED"/>
    <property type="match status" value="1"/>
</dbReference>
<evidence type="ECO:0000313" key="13">
    <source>
        <dbReference type="Proteomes" id="UP001060039"/>
    </source>
</evidence>
<dbReference type="SUPFAM" id="SSF51726">
    <property type="entry name" value="UROD/MetE-like"/>
    <property type="match status" value="1"/>
</dbReference>
<dbReference type="InterPro" id="IPR006361">
    <property type="entry name" value="Uroporphyrinogen_deCO2ase_HemE"/>
</dbReference>
<dbReference type="InterPro" id="IPR038071">
    <property type="entry name" value="UROD/MetE-like_sf"/>
</dbReference>
<proteinExistence type="inferred from homology"/>
<evidence type="ECO:0000313" key="12">
    <source>
        <dbReference type="EMBL" id="UTT63548.1"/>
    </source>
</evidence>
<feature type="binding site" evidence="7">
    <location>
        <position position="161"/>
    </location>
    <ligand>
        <name>substrate</name>
    </ligand>
</feature>